<evidence type="ECO:0000259" key="19">
    <source>
        <dbReference type="SMART" id="SM00831"/>
    </source>
</evidence>
<evidence type="ECO:0000256" key="7">
    <source>
        <dbReference type="ARBA" id="ARBA00022519"/>
    </source>
</evidence>
<comment type="subcellular location">
    <subcellularLocation>
        <location evidence="2">Cell inner membrane</location>
        <topology evidence="2">Multi-pass membrane protein</topology>
    </subcellularLocation>
</comment>
<dbReference type="SMART" id="SM00831">
    <property type="entry name" value="Cation_ATPase_N"/>
    <property type="match status" value="1"/>
</dbReference>
<keyword evidence="8" id="KW-0597">Phosphoprotein</keyword>
<feature type="transmembrane region" description="Helical" evidence="18">
    <location>
        <begin position="96"/>
        <end position="118"/>
    </location>
</feature>
<protein>
    <recommendedName>
        <fullName evidence="5">Magnesium-transporting ATPase, P-type 1</fullName>
        <ecNumber evidence="4">7.2.2.14</ecNumber>
    </recommendedName>
    <alternativeName>
        <fullName evidence="16">Mg(2+) transport ATPase, P-type 1</fullName>
    </alternativeName>
</protein>
<evidence type="ECO:0000256" key="17">
    <source>
        <dbReference type="ARBA" id="ARBA00047295"/>
    </source>
</evidence>
<evidence type="ECO:0000256" key="9">
    <source>
        <dbReference type="ARBA" id="ARBA00022692"/>
    </source>
</evidence>
<evidence type="ECO:0000313" key="21">
    <source>
        <dbReference type="Proteomes" id="UP000676386"/>
    </source>
</evidence>
<keyword evidence="7" id="KW-0997">Cell inner membrane</keyword>
<dbReference type="InterPro" id="IPR036412">
    <property type="entry name" value="HAD-like_sf"/>
</dbReference>
<evidence type="ECO:0000256" key="1">
    <source>
        <dbReference type="ARBA" id="ARBA00003954"/>
    </source>
</evidence>
<keyword evidence="10" id="KW-0547">Nucleotide-binding</keyword>
<dbReference type="Pfam" id="PF00122">
    <property type="entry name" value="E1-E2_ATPase"/>
    <property type="match status" value="1"/>
</dbReference>
<proteinExistence type="inferred from homology"/>
<evidence type="ECO:0000256" key="16">
    <source>
        <dbReference type="ARBA" id="ARBA00029806"/>
    </source>
</evidence>
<dbReference type="InterPro" id="IPR018303">
    <property type="entry name" value="ATPase_P-typ_P_site"/>
</dbReference>
<dbReference type="InterPro" id="IPR044492">
    <property type="entry name" value="P_typ_ATPase_HD_dom"/>
</dbReference>
<dbReference type="InterPro" id="IPR059000">
    <property type="entry name" value="ATPase_P-type_domA"/>
</dbReference>
<dbReference type="Proteomes" id="UP000676386">
    <property type="component" value="Unassembled WGS sequence"/>
</dbReference>
<evidence type="ECO:0000256" key="10">
    <source>
        <dbReference type="ARBA" id="ARBA00022741"/>
    </source>
</evidence>
<keyword evidence="11" id="KW-0067">ATP-binding</keyword>
<comment type="caution">
    <text evidence="20">The sequence shown here is derived from an EMBL/GenBank/DDBJ whole genome shotgun (WGS) entry which is preliminary data.</text>
</comment>
<dbReference type="Pfam" id="PF13246">
    <property type="entry name" value="Cation_ATPase"/>
    <property type="match status" value="1"/>
</dbReference>
<feature type="transmembrane region" description="Helical" evidence="18">
    <location>
        <begin position="130"/>
        <end position="149"/>
    </location>
</feature>
<accession>A0ABS5J7B1</accession>
<dbReference type="InterPro" id="IPR023299">
    <property type="entry name" value="ATPase_P-typ_cyto_dom_N"/>
</dbReference>
<evidence type="ECO:0000256" key="3">
    <source>
        <dbReference type="ARBA" id="ARBA00008746"/>
    </source>
</evidence>
<dbReference type="InterPro" id="IPR023214">
    <property type="entry name" value="HAD_sf"/>
</dbReference>
<evidence type="ECO:0000256" key="5">
    <source>
        <dbReference type="ARBA" id="ARBA00013555"/>
    </source>
</evidence>
<dbReference type="SUPFAM" id="SSF81653">
    <property type="entry name" value="Calcium ATPase, transduction domain A"/>
    <property type="match status" value="1"/>
</dbReference>
<dbReference type="PANTHER" id="PTHR42861">
    <property type="entry name" value="CALCIUM-TRANSPORTING ATPASE"/>
    <property type="match status" value="1"/>
</dbReference>
<dbReference type="InterPro" id="IPR001757">
    <property type="entry name" value="P_typ_ATPase"/>
</dbReference>
<dbReference type="Pfam" id="PF00689">
    <property type="entry name" value="Cation_ATPase_C"/>
    <property type="match status" value="1"/>
</dbReference>
<dbReference type="InterPro" id="IPR006068">
    <property type="entry name" value="ATPase_P-typ_cation-transptr_C"/>
</dbReference>
<keyword evidence="14 18" id="KW-1133">Transmembrane helix</keyword>
<dbReference type="NCBIfam" id="TIGR01524">
    <property type="entry name" value="ATPase-IIIB_Mg"/>
    <property type="match status" value="1"/>
</dbReference>
<dbReference type="Gene3D" id="3.40.50.1000">
    <property type="entry name" value="HAD superfamily/HAD-like"/>
    <property type="match status" value="1"/>
</dbReference>
<evidence type="ECO:0000256" key="13">
    <source>
        <dbReference type="ARBA" id="ARBA00022967"/>
    </source>
</evidence>
<keyword evidence="21" id="KW-1185">Reference proteome</keyword>
<feature type="transmembrane region" description="Helical" evidence="18">
    <location>
        <begin position="325"/>
        <end position="349"/>
    </location>
</feature>
<keyword evidence="13" id="KW-1278">Translocase</keyword>
<dbReference type="CDD" id="cd02077">
    <property type="entry name" value="P-type_ATPase_Mg"/>
    <property type="match status" value="1"/>
</dbReference>
<dbReference type="SFLD" id="SFLDS00003">
    <property type="entry name" value="Haloacid_Dehalogenase"/>
    <property type="match status" value="1"/>
</dbReference>
<evidence type="ECO:0000256" key="14">
    <source>
        <dbReference type="ARBA" id="ARBA00022989"/>
    </source>
</evidence>
<dbReference type="SUPFAM" id="SSF81665">
    <property type="entry name" value="Calcium ATPase, transmembrane domain M"/>
    <property type="match status" value="1"/>
</dbReference>
<comment type="similarity">
    <text evidence="3">Belongs to the cation transport ATPase (P-type) (TC 3.A.3) family. Type IIIB subfamily.</text>
</comment>
<dbReference type="EC" id="7.2.2.14" evidence="4"/>
<dbReference type="PROSITE" id="PS00154">
    <property type="entry name" value="ATPASE_E1_E2"/>
    <property type="match status" value="1"/>
</dbReference>
<dbReference type="Gene3D" id="3.40.1110.10">
    <property type="entry name" value="Calcium-transporting ATPase, cytoplasmic domain N"/>
    <property type="match status" value="1"/>
</dbReference>
<dbReference type="Pfam" id="PF00690">
    <property type="entry name" value="Cation_ATPase_N"/>
    <property type="match status" value="1"/>
</dbReference>
<dbReference type="InterPro" id="IPR004014">
    <property type="entry name" value="ATPase_P-typ_cation-transptr_N"/>
</dbReference>
<dbReference type="InterPro" id="IPR006415">
    <property type="entry name" value="P-type_ATPase_IIIB"/>
</dbReference>
<dbReference type="SUPFAM" id="SSF56784">
    <property type="entry name" value="HAD-like"/>
    <property type="match status" value="1"/>
</dbReference>
<keyword evidence="6" id="KW-1003">Cell membrane</keyword>
<dbReference type="SFLD" id="SFLDG00002">
    <property type="entry name" value="C1.7:_P-type_atpase_like"/>
    <property type="match status" value="1"/>
</dbReference>
<evidence type="ECO:0000256" key="4">
    <source>
        <dbReference type="ARBA" id="ARBA00012786"/>
    </source>
</evidence>
<keyword evidence="15 18" id="KW-0472">Membrane</keyword>
<evidence type="ECO:0000256" key="15">
    <source>
        <dbReference type="ARBA" id="ARBA00023136"/>
    </source>
</evidence>
<comment type="function">
    <text evidence="1">Mediates magnesium influx to the cytosol.</text>
</comment>
<name>A0ABS5J7B1_9BACT</name>
<dbReference type="Gene3D" id="1.20.1110.10">
    <property type="entry name" value="Calcium-transporting ATPase, transmembrane domain"/>
    <property type="match status" value="1"/>
</dbReference>
<reference evidence="20 21" key="1">
    <citation type="submission" date="2021-04" db="EMBL/GenBank/DDBJ databases">
        <title>Chitinophaga sp. nov., isolated from the rhizosphere soil.</title>
        <authorList>
            <person name="He S."/>
        </authorList>
    </citation>
    <scope>NUCLEOTIDE SEQUENCE [LARGE SCALE GENOMIC DNA]</scope>
    <source>
        <strain evidence="20 21">2R12</strain>
    </source>
</reference>
<dbReference type="EMBL" id="JAGTXB010000014">
    <property type="protein sequence ID" value="MBS0030452.1"/>
    <property type="molecule type" value="Genomic_DNA"/>
</dbReference>
<evidence type="ECO:0000256" key="2">
    <source>
        <dbReference type="ARBA" id="ARBA00004429"/>
    </source>
</evidence>
<gene>
    <name evidence="20" type="primary">mgtA</name>
    <name evidence="20" type="ORF">KE626_24205</name>
</gene>
<dbReference type="SFLD" id="SFLDF00027">
    <property type="entry name" value="p-type_atpase"/>
    <property type="match status" value="1"/>
</dbReference>
<dbReference type="NCBIfam" id="NF011702">
    <property type="entry name" value="PRK15122.1"/>
    <property type="match status" value="1"/>
</dbReference>
<dbReference type="RefSeq" id="WP_211975590.1">
    <property type="nucleotide sequence ID" value="NZ_CBFHAM010000171.1"/>
</dbReference>
<evidence type="ECO:0000256" key="8">
    <source>
        <dbReference type="ARBA" id="ARBA00022553"/>
    </source>
</evidence>
<evidence type="ECO:0000256" key="18">
    <source>
        <dbReference type="SAM" id="Phobius"/>
    </source>
</evidence>
<dbReference type="InterPro" id="IPR023298">
    <property type="entry name" value="ATPase_P-typ_TM_dom_sf"/>
</dbReference>
<evidence type="ECO:0000313" key="20">
    <source>
        <dbReference type="EMBL" id="MBS0030452.1"/>
    </source>
</evidence>
<dbReference type="Gene3D" id="2.70.150.10">
    <property type="entry name" value="Calcium-transporting ATPase, cytoplasmic transduction domain A"/>
    <property type="match status" value="1"/>
</dbReference>
<feature type="transmembrane region" description="Helical" evidence="18">
    <location>
        <begin position="785"/>
        <end position="808"/>
    </location>
</feature>
<dbReference type="PRINTS" id="PR01836">
    <property type="entry name" value="MGATPASE"/>
</dbReference>
<keyword evidence="12" id="KW-0460">Magnesium</keyword>
<evidence type="ECO:0000256" key="11">
    <source>
        <dbReference type="ARBA" id="ARBA00022840"/>
    </source>
</evidence>
<sequence length="916" mass="102092">MLYLSNAVNKHPHFVRNYAFRRKSGMPEIWKIMPGGNGETAANKLQQVAAAGQAEYLSLLDSHADGLTAVQARKRLTLSGLNEVHHEKAPSWYKQLGAAFINPFIAILLAIAVISFITDVWLAAPGEGDYKTVIMVGIMVMVSSLLRFFQEYRSNRAAEQLKSMVKTTATVLRKPGEKVEIAIRELVPGDIIFLSAGDMIPADCRLMQSKDLFVSQAMLTGESLPVEKSSLPVTDAYCKTVLELDNICFMGTNVVSGAATAMIVNTGNQTYFGSLSKAITGKRAETSFDKGVNKVSYLLIRFMLVMVPLIFLINGLVKGNWWDALLFAIAVAVGLTPEMLPMIVTANLAKGAVNMSKRKVIIKRLNAIQNIGAMDVLCTDKTGTLTMDKIVLERHLNIFGEDDEEVLKWAYLNSYHQTGLKSLLDVAVLEHVELHDYLKVEEHYLKADEIPFDFQRRRMSVILKQRNGKQLLICKGAVEEMLQLCTHAFDPGEDKQLHIESDKVIAIDEKVRENILRISARLNEEGLRVLLVAIREFGDRALTYTVDDEKEMILTGFIGFLDPAKPSARIAIDALQQLGVHVKVLTGDNEIVTKKICREVGIPFTEILLGKELEQMNDEALSAKIDDVSILAKLSPVQKSRVVKLLQAKGHTVGFMGDGINDAAALRDADVGISVDTAVDIAKESADIILLEKDLMVLRKGVIYGRRTFGNIIKYVKMTASSNFGNMFSMIGASALLPFLPMLPVQILVQNLLYDISQVAIPWDKMDQDFIDQPKKWDASDISRFMLCIGPVSSIFDYATFAVMFFVFKAASPEHQHLFQSGWFVEGLLSQTLVVHMIRTRKIPFIQSWATAPVVALTSTIMLIGIAIPFTPFATALKMQPLPLSYFPWLFAILFCYCLLTQFIKNKYINRFSRWL</sequence>
<dbReference type="InterPro" id="IPR008250">
    <property type="entry name" value="ATPase_P-typ_transduc_dom_A_sf"/>
</dbReference>
<feature type="transmembrane region" description="Helical" evidence="18">
    <location>
        <begin position="850"/>
        <end position="874"/>
    </location>
</feature>
<keyword evidence="9 18" id="KW-0812">Transmembrane</keyword>
<organism evidence="20 21">
    <name type="scientific">Chitinophaga hostae</name>
    <dbReference type="NCBI Taxonomy" id="2831022"/>
    <lineage>
        <taxon>Bacteria</taxon>
        <taxon>Pseudomonadati</taxon>
        <taxon>Bacteroidota</taxon>
        <taxon>Chitinophagia</taxon>
        <taxon>Chitinophagales</taxon>
        <taxon>Chitinophagaceae</taxon>
        <taxon>Chitinophaga</taxon>
    </lineage>
</organism>
<dbReference type="NCBIfam" id="TIGR01494">
    <property type="entry name" value="ATPase_P-type"/>
    <property type="match status" value="2"/>
</dbReference>
<feature type="domain" description="Cation-transporting P-type ATPase N-terminal" evidence="19">
    <location>
        <begin position="47"/>
        <end position="120"/>
    </location>
</feature>
<evidence type="ECO:0000256" key="12">
    <source>
        <dbReference type="ARBA" id="ARBA00022842"/>
    </source>
</evidence>
<comment type="catalytic activity">
    <reaction evidence="17">
        <text>Mg(2+)(out) + ATP + H2O = Mg(2+)(in) + ADP + phosphate + H(+)</text>
        <dbReference type="Rhea" id="RHEA:10260"/>
        <dbReference type="ChEBI" id="CHEBI:15377"/>
        <dbReference type="ChEBI" id="CHEBI:15378"/>
        <dbReference type="ChEBI" id="CHEBI:18420"/>
        <dbReference type="ChEBI" id="CHEBI:30616"/>
        <dbReference type="ChEBI" id="CHEBI:43474"/>
        <dbReference type="ChEBI" id="CHEBI:456216"/>
        <dbReference type="EC" id="7.2.2.14"/>
    </reaction>
</comment>
<feature type="transmembrane region" description="Helical" evidence="18">
    <location>
        <begin position="886"/>
        <end position="904"/>
    </location>
</feature>
<evidence type="ECO:0000256" key="6">
    <source>
        <dbReference type="ARBA" id="ARBA00022475"/>
    </source>
</evidence>
<feature type="transmembrane region" description="Helical" evidence="18">
    <location>
        <begin position="295"/>
        <end position="313"/>
    </location>
</feature>